<feature type="chain" id="PRO_5012990013" description="DUF4440 domain-containing protein" evidence="1">
    <location>
        <begin position="25"/>
        <end position="160"/>
    </location>
</feature>
<feature type="signal peptide" evidence="1">
    <location>
        <begin position="1"/>
        <end position="24"/>
    </location>
</feature>
<dbReference type="SUPFAM" id="SSF54427">
    <property type="entry name" value="NTF2-like"/>
    <property type="match status" value="1"/>
</dbReference>
<evidence type="ECO:0000259" key="2">
    <source>
        <dbReference type="Pfam" id="PF14534"/>
    </source>
</evidence>
<name>A0A271J2U3_9BACT</name>
<dbReference type="InterPro" id="IPR032710">
    <property type="entry name" value="NTF2-like_dom_sf"/>
</dbReference>
<comment type="caution">
    <text evidence="3">The sequence shown here is derived from an EMBL/GenBank/DDBJ whole genome shotgun (WGS) entry which is preliminary data.</text>
</comment>
<dbReference type="InterPro" id="IPR027843">
    <property type="entry name" value="DUF4440"/>
</dbReference>
<dbReference type="EMBL" id="MQWD01000001">
    <property type="protein sequence ID" value="PAP77763.1"/>
    <property type="molecule type" value="Genomic_DNA"/>
</dbReference>
<dbReference type="PROSITE" id="PS51257">
    <property type="entry name" value="PROKAR_LIPOPROTEIN"/>
    <property type="match status" value="1"/>
</dbReference>
<evidence type="ECO:0000256" key="1">
    <source>
        <dbReference type="SAM" id="SignalP"/>
    </source>
</evidence>
<dbReference type="AlphaFoldDB" id="A0A271J2U3"/>
<proteinExistence type="predicted"/>
<protein>
    <recommendedName>
        <fullName evidence="2">DUF4440 domain-containing protein</fullName>
    </recommendedName>
</protein>
<dbReference type="RefSeq" id="WP_095511427.1">
    <property type="nucleotide sequence ID" value="NZ_MQWD01000001.1"/>
</dbReference>
<reference evidence="3 4" key="1">
    <citation type="submission" date="2016-11" db="EMBL/GenBank/DDBJ databases">
        <title>Study of marine rhodopsin-containing bacteria.</title>
        <authorList>
            <person name="Yoshizawa S."/>
            <person name="Kumagai Y."/>
            <person name="Kogure K."/>
        </authorList>
    </citation>
    <scope>NUCLEOTIDE SEQUENCE [LARGE SCALE GENOMIC DNA]</scope>
    <source>
        <strain evidence="3 4">SAORIC-28</strain>
    </source>
</reference>
<feature type="domain" description="DUF4440" evidence="2">
    <location>
        <begin position="40"/>
        <end position="149"/>
    </location>
</feature>
<dbReference type="OrthoDB" id="1442122at2"/>
<evidence type="ECO:0000313" key="3">
    <source>
        <dbReference type="EMBL" id="PAP77763.1"/>
    </source>
</evidence>
<dbReference type="Proteomes" id="UP000216339">
    <property type="component" value="Unassembled WGS sequence"/>
</dbReference>
<evidence type="ECO:0000313" key="4">
    <source>
        <dbReference type="Proteomes" id="UP000216339"/>
    </source>
</evidence>
<keyword evidence="1" id="KW-0732">Signal</keyword>
<gene>
    <name evidence="3" type="ORF">BSZ37_15570</name>
</gene>
<accession>A0A271J2U3</accession>
<keyword evidence="4" id="KW-1185">Reference proteome</keyword>
<sequence>MNQLARLFAALVLSPLFGVSLSSASCAQGAPGGAAEETIVRALDEEERQAVLAGDTAALEGLWSEALIVNNPQSRVSVSRGDVLDLVKRGLIRYATFERRVEEVRRNGDVVVVMGTESVVPAGDAPLAGQTVQRRFTNVWMKEEGTWRMIARHANVVPSN</sequence>
<dbReference type="Gene3D" id="3.10.450.50">
    <property type="match status" value="1"/>
</dbReference>
<organism evidence="3 4">
    <name type="scientific">Rubrivirga marina</name>
    <dbReference type="NCBI Taxonomy" id="1196024"/>
    <lineage>
        <taxon>Bacteria</taxon>
        <taxon>Pseudomonadati</taxon>
        <taxon>Rhodothermota</taxon>
        <taxon>Rhodothermia</taxon>
        <taxon>Rhodothermales</taxon>
        <taxon>Rubricoccaceae</taxon>
        <taxon>Rubrivirga</taxon>
    </lineage>
</organism>
<dbReference type="Pfam" id="PF14534">
    <property type="entry name" value="DUF4440"/>
    <property type="match status" value="1"/>
</dbReference>